<feature type="transmembrane region" description="Helical" evidence="7">
    <location>
        <begin position="319"/>
        <end position="338"/>
    </location>
</feature>
<name>A0A9P9WJX0_9PEZI</name>
<feature type="region of interest" description="Disordered" evidence="6">
    <location>
        <begin position="1"/>
        <end position="22"/>
    </location>
</feature>
<feature type="transmembrane region" description="Helical" evidence="7">
    <location>
        <begin position="236"/>
        <end position="265"/>
    </location>
</feature>
<organism evidence="9 10">
    <name type="scientific">Neoarthrinium moseri</name>
    <dbReference type="NCBI Taxonomy" id="1658444"/>
    <lineage>
        <taxon>Eukaryota</taxon>
        <taxon>Fungi</taxon>
        <taxon>Dikarya</taxon>
        <taxon>Ascomycota</taxon>
        <taxon>Pezizomycotina</taxon>
        <taxon>Sordariomycetes</taxon>
        <taxon>Xylariomycetidae</taxon>
        <taxon>Amphisphaeriales</taxon>
        <taxon>Apiosporaceae</taxon>
        <taxon>Neoarthrinium</taxon>
    </lineage>
</organism>
<accession>A0A9P9WJX0</accession>
<dbReference type="InterPro" id="IPR013057">
    <property type="entry name" value="AA_transpt_TM"/>
</dbReference>
<feature type="compositionally biased region" description="Basic and acidic residues" evidence="6">
    <location>
        <begin position="1"/>
        <end position="10"/>
    </location>
</feature>
<evidence type="ECO:0000256" key="2">
    <source>
        <dbReference type="ARBA" id="ARBA00008066"/>
    </source>
</evidence>
<keyword evidence="10" id="KW-1185">Reference proteome</keyword>
<protein>
    <recommendedName>
        <fullName evidence="8">Amino acid transporter transmembrane domain-containing protein</fullName>
    </recommendedName>
</protein>
<gene>
    <name evidence="9" type="ORF">JX265_007594</name>
</gene>
<feature type="transmembrane region" description="Helical" evidence="7">
    <location>
        <begin position="277"/>
        <end position="299"/>
    </location>
</feature>
<keyword evidence="3 7" id="KW-0812">Transmembrane</keyword>
<keyword evidence="4 7" id="KW-1133">Transmembrane helix</keyword>
<feature type="transmembrane region" description="Helical" evidence="7">
    <location>
        <begin position="135"/>
        <end position="157"/>
    </location>
</feature>
<evidence type="ECO:0000256" key="4">
    <source>
        <dbReference type="ARBA" id="ARBA00022989"/>
    </source>
</evidence>
<feature type="transmembrane region" description="Helical" evidence="7">
    <location>
        <begin position="196"/>
        <end position="216"/>
    </location>
</feature>
<dbReference type="GO" id="GO:0016020">
    <property type="term" value="C:membrane"/>
    <property type="evidence" value="ECO:0007669"/>
    <property type="project" value="UniProtKB-SubCell"/>
</dbReference>
<feature type="transmembrane region" description="Helical" evidence="7">
    <location>
        <begin position="169"/>
        <end position="189"/>
    </location>
</feature>
<feature type="transmembrane region" description="Helical" evidence="7">
    <location>
        <begin position="385"/>
        <end position="405"/>
    </location>
</feature>
<dbReference type="GO" id="GO:0015179">
    <property type="term" value="F:L-amino acid transmembrane transporter activity"/>
    <property type="evidence" value="ECO:0007669"/>
    <property type="project" value="TreeGrafter"/>
</dbReference>
<evidence type="ECO:0000256" key="7">
    <source>
        <dbReference type="SAM" id="Phobius"/>
    </source>
</evidence>
<reference evidence="9" key="1">
    <citation type="submission" date="2021-03" db="EMBL/GenBank/DDBJ databases">
        <title>Revisited historic fungal species revealed as producer of novel bioactive compounds through whole genome sequencing and comparative genomics.</title>
        <authorList>
            <person name="Vignolle G.A."/>
            <person name="Hochenegger N."/>
            <person name="Mach R.L."/>
            <person name="Mach-Aigner A.R."/>
            <person name="Javad Rahimi M."/>
            <person name="Salim K.A."/>
            <person name="Chan C.M."/>
            <person name="Lim L.B.L."/>
            <person name="Cai F."/>
            <person name="Druzhinina I.S."/>
            <person name="U'Ren J.M."/>
            <person name="Derntl C."/>
        </authorList>
    </citation>
    <scope>NUCLEOTIDE SEQUENCE</scope>
    <source>
        <strain evidence="9">TUCIM 5799</strain>
    </source>
</reference>
<dbReference type="Proteomes" id="UP000829685">
    <property type="component" value="Unassembled WGS sequence"/>
</dbReference>
<feature type="transmembrane region" description="Helical" evidence="7">
    <location>
        <begin position="359"/>
        <end position="379"/>
    </location>
</feature>
<evidence type="ECO:0000256" key="1">
    <source>
        <dbReference type="ARBA" id="ARBA00004141"/>
    </source>
</evidence>
<evidence type="ECO:0000256" key="5">
    <source>
        <dbReference type="ARBA" id="ARBA00023136"/>
    </source>
</evidence>
<dbReference type="Pfam" id="PF01490">
    <property type="entry name" value="Aa_trans"/>
    <property type="match status" value="1"/>
</dbReference>
<dbReference type="PANTHER" id="PTHR22950">
    <property type="entry name" value="AMINO ACID TRANSPORTER"/>
    <property type="match status" value="1"/>
</dbReference>
<dbReference type="AlphaFoldDB" id="A0A9P9WJX0"/>
<sequence length="476" mass="50814">MDAKAEKQALESKATVLEPHSSEASIHDGAVFEADVEREKHEVFKKIEGGVDFRTVTWQRATLIFLKIQISTGILGIPTALYSLGAVGGGFSIVGWQLANSWTAILMGEFRNRHPECHTIVDMCGKLWGPIGKELVGIMFIIAYIFCTGSGILGTSIPFNALSEHGACSVLFGFVATLMVIIVSCIRTWGRMTWPLTAGFVSVMSGVLVVVIGVTLRDRPAAAPQTGPYELGWSAIAYPTFAAGMTASATIFISSAGGPGFLPVIAEMKNPKDYKRAVVICGFVVGAVYLSFSEVIYRWCGAWVASPSLGSAGPLLKKVAFGLALPSLIISAALFNHTGAKYVFVRILRDSPHLQANTVIHWGTWISINIGLGVLSWVLAEAIPIFNYLIALAGSICFAPMSLIFPPLFWMYDFGHYRSGTPKQVAFYALHVLIALVGGLLLIGGTYGTALAIKDAYATGAIGSAFSCADNSNTVG</sequence>
<evidence type="ECO:0000313" key="10">
    <source>
        <dbReference type="Proteomes" id="UP000829685"/>
    </source>
</evidence>
<comment type="caution">
    <text evidence="9">The sequence shown here is derived from an EMBL/GenBank/DDBJ whole genome shotgun (WGS) entry which is preliminary data.</text>
</comment>
<dbReference type="PANTHER" id="PTHR22950:SF697">
    <property type="entry name" value="AMINO ACID TRANSPORTER (EUROFUNG)"/>
    <property type="match status" value="1"/>
</dbReference>
<evidence type="ECO:0000256" key="3">
    <source>
        <dbReference type="ARBA" id="ARBA00022692"/>
    </source>
</evidence>
<comment type="similarity">
    <text evidence="2">Belongs to the amino acid/polyamine transporter 2 family.</text>
</comment>
<evidence type="ECO:0000259" key="8">
    <source>
        <dbReference type="Pfam" id="PF01490"/>
    </source>
</evidence>
<comment type="subcellular location">
    <subcellularLocation>
        <location evidence="1">Membrane</location>
        <topology evidence="1">Multi-pass membrane protein</topology>
    </subcellularLocation>
</comment>
<feature type="transmembrane region" description="Helical" evidence="7">
    <location>
        <begin position="425"/>
        <end position="447"/>
    </location>
</feature>
<feature type="domain" description="Amino acid transporter transmembrane" evidence="8">
    <location>
        <begin position="55"/>
        <end position="449"/>
    </location>
</feature>
<keyword evidence="5 7" id="KW-0472">Membrane</keyword>
<dbReference type="FunFam" id="1.20.1740.10:FF:000039">
    <property type="entry name" value="Neutral amino acid transporter (Eurofung)"/>
    <property type="match status" value="1"/>
</dbReference>
<proteinExistence type="inferred from homology"/>
<dbReference type="EMBL" id="JAFIMR010000019">
    <property type="protein sequence ID" value="KAI1867018.1"/>
    <property type="molecule type" value="Genomic_DNA"/>
</dbReference>
<evidence type="ECO:0000313" key="9">
    <source>
        <dbReference type="EMBL" id="KAI1867018.1"/>
    </source>
</evidence>
<evidence type="ECO:0000256" key="6">
    <source>
        <dbReference type="SAM" id="MobiDB-lite"/>
    </source>
</evidence>